<evidence type="ECO:0000256" key="2">
    <source>
        <dbReference type="ARBA" id="ARBA00022722"/>
    </source>
</evidence>
<evidence type="ECO:0000313" key="10">
    <source>
        <dbReference type="EMBL" id="KAF7209681.1"/>
    </source>
</evidence>
<dbReference type="GO" id="GO:0003677">
    <property type="term" value="F:DNA binding"/>
    <property type="evidence" value="ECO:0007669"/>
    <property type="project" value="TreeGrafter"/>
</dbReference>
<evidence type="ECO:0000256" key="5">
    <source>
        <dbReference type="ARBA" id="ARBA00022801"/>
    </source>
</evidence>
<dbReference type="PIRSF" id="PIRSF000988">
    <property type="entry name" value="DNase_I_euk"/>
    <property type="match status" value="1"/>
</dbReference>
<dbReference type="Gene3D" id="3.60.10.10">
    <property type="entry name" value="Endonuclease/exonuclease/phosphatase"/>
    <property type="match status" value="1"/>
</dbReference>
<keyword evidence="5" id="KW-0378">Hydrolase</keyword>
<dbReference type="GO" id="GO:0004530">
    <property type="term" value="F:deoxyribonuclease I activity"/>
    <property type="evidence" value="ECO:0007669"/>
    <property type="project" value="TreeGrafter"/>
</dbReference>
<proteinExistence type="inferred from homology"/>
<feature type="active site" evidence="7">
    <location>
        <position position="168"/>
    </location>
</feature>
<dbReference type="PANTHER" id="PTHR11371">
    <property type="entry name" value="DEOXYRIBONUCLEASE"/>
    <property type="match status" value="1"/>
</dbReference>
<evidence type="ECO:0000313" key="11">
    <source>
        <dbReference type="Proteomes" id="UP000822369"/>
    </source>
</evidence>
<dbReference type="InterPro" id="IPR036691">
    <property type="entry name" value="Endo/exonu/phosph_ase_sf"/>
</dbReference>
<evidence type="ECO:0000256" key="6">
    <source>
        <dbReference type="ARBA" id="ARBA00023157"/>
    </source>
</evidence>
<organism evidence="10 11">
    <name type="scientific">Nothobranchius furzeri</name>
    <name type="common">Turquoise killifish</name>
    <dbReference type="NCBI Taxonomy" id="105023"/>
    <lineage>
        <taxon>Eukaryota</taxon>
        <taxon>Metazoa</taxon>
        <taxon>Chordata</taxon>
        <taxon>Craniata</taxon>
        <taxon>Vertebrata</taxon>
        <taxon>Euteleostomi</taxon>
        <taxon>Actinopterygii</taxon>
        <taxon>Neopterygii</taxon>
        <taxon>Teleostei</taxon>
        <taxon>Neoteleostei</taxon>
        <taxon>Acanthomorphata</taxon>
        <taxon>Ovalentaria</taxon>
        <taxon>Atherinomorphae</taxon>
        <taxon>Cyprinodontiformes</taxon>
        <taxon>Nothobranchiidae</taxon>
        <taxon>Nothobranchius</taxon>
    </lineage>
</organism>
<dbReference type="SMART" id="SM00476">
    <property type="entry name" value="DNaseIc"/>
    <property type="match status" value="1"/>
</dbReference>
<feature type="disulfide bond" description="Essential for enzymatic activity" evidence="8">
    <location>
        <begin position="207"/>
        <end position="244"/>
    </location>
</feature>
<dbReference type="GO" id="GO:0005634">
    <property type="term" value="C:nucleus"/>
    <property type="evidence" value="ECO:0007669"/>
    <property type="project" value="TreeGrafter"/>
</dbReference>
<dbReference type="GO" id="GO:0006308">
    <property type="term" value="P:DNA catabolic process"/>
    <property type="evidence" value="ECO:0007669"/>
    <property type="project" value="InterPro"/>
</dbReference>
<dbReference type="CDD" id="cd10282">
    <property type="entry name" value="DNase1"/>
    <property type="match status" value="1"/>
</dbReference>
<keyword evidence="3" id="KW-0732">Signal</keyword>
<evidence type="ECO:0000256" key="7">
    <source>
        <dbReference type="PIRSR" id="PIRSR000988-1"/>
    </source>
</evidence>
<evidence type="ECO:0000256" key="4">
    <source>
        <dbReference type="ARBA" id="ARBA00022759"/>
    </source>
</evidence>
<evidence type="ECO:0000256" key="1">
    <source>
        <dbReference type="ARBA" id="ARBA00007359"/>
    </source>
</evidence>
<comment type="similarity">
    <text evidence="1">Belongs to the DNase I family.</text>
</comment>
<keyword evidence="2" id="KW-0540">Nuclease</keyword>
<gene>
    <name evidence="10" type="ORF">G4P62_014324</name>
</gene>
<dbReference type="InterPro" id="IPR005135">
    <property type="entry name" value="Endo/exonuclease/phosphatase"/>
</dbReference>
<accession>A0A9D3BIR9</accession>
<dbReference type="EMBL" id="JAAVVJ010000013">
    <property type="protein sequence ID" value="KAF7209681.1"/>
    <property type="molecule type" value="Genomic_DNA"/>
</dbReference>
<comment type="caution">
    <text evidence="10">The sequence shown here is derived from an EMBL/GenBank/DDBJ whole genome shotgun (WGS) entry which is preliminary data.</text>
</comment>
<dbReference type="SUPFAM" id="SSF56219">
    <property type="entry name" value="DNase I-like"/>
    <property type="match status" value="1"/>
</dbReference>
<evidence type="ECO:0000259" key="9">
    <source>
        <dbReference type="Pfam" id="PF03372"/>
    </source>
</evidence>
<dbReference type="Pfam" id="PF03372">
    <property type="entry name" value="Exo_endo_phos"/>
    <property type="match status" value="1"/>
</dbReference>
<name>A0A9D3BIR9_NOTFU</name>
<dbReference type="PANTHER" id="PTHR11371:SF11">
    <property type="entry name" value="DEOXYRIBONUCLEASE"/>
    <property type="match status" value="1"/>
</dbReference>
<feature type="active site" evidence="7">
    <location>
        <position position="110"/>
    </location>
</feature>
<protein>
    <submittedName>
        <fullName evidence="10">Transcript variant X1</fullName>
    </submittedName>
</protein>
<dbReference type="InterPro" id="IPR016202">
    <property type="entry name" value="DNase_I"/>
</dbReference>
<dbReference type="Proteomes" id="UP000822369">
    <property type="component" value="Chromosome 13"/>
</dbReference>
<dbReference type="OMA" id="KEHYQYP"/>
<keyword evidence="6 8" id="KW-1015">Disulfide bond</keyword>
<dbReference type="PRINTS" id="PR00130">
    <property type="entry name" value="DNASEI"/>
</dbReference>
<keyword evidence="4" id="KW-0255">Endonuclease</keyword>
<dbReference type="AlphaFoldDB" id="A0A9D3BIR9"/>
<dbReference type="KEGG" id="nfu:107390782"/>
<evidence type="ECO:0000256" key="3">
    <source>
        <dbReference type="ARBA" id="ARBA00022729"/>
    </source>
</evidence>
<dbReference type="FunFam" id="3.60.10.10:FF:000007">
    <property type="entry name" value="Deoxyribonuclease"/>
    <property type="match status" value="1"/>
</dbReference>
<reference evidence="10" key="1">
    <citation type="submission" date="2020-03" db="EMBL/GenBank/DDBJ databases">
        <title>Intra-Species Differences in Population Size shape Life History and Genome Evolution.</title>
        <authorList>
            <person name="Willemsen D."/>
            <person name="Cui R."/>
            <person name="Valenzano D.R."/>
        </authorList>
    </citation>
    <scope>NUCLEOTIDE SEQUENCE</scope>
    <source>
        <strain evidence="10">GRZ</strain>
        <tissue evidence="10">Whole</tissue>
    </source>
</reference>
<sequence>MPFTHRVVHVSRMKTAELLLVGLCVMSIASSLKICAFNVQSFGETKASNKKVMGVLLKILSRCDVCLVQEVRDSKGEVIKALVKDLNRFDKFNSYSHVESERLGRKSYKEQYVYIYRNNMLKVRENFQRPKRESDRTNETQVFSREPFIVRFHSPTTLVKDFVLIGQHTSPKTAMKEIDELYAVVKEIQKKWKTENVMVLGDLNAGCSYVTIKGWKGVRLRSDPKFHWLIGDEQDTTVREKTHCAYDRIIVHGREIFSSVVPDSAQAFNFKESFRLTEAEVNLTKIISFESVHNDSNTYISFTSLQALEVSDHFPVEVDLKPNHRYLLRHEL</sequence>
<feature type="domain" description="Endonuclease/exonuclease/phosphatase" evidence="9">
    <location>
        <begin position="36"/>
        <end position="313"/>
    </location>
</feature>
<evidence type="ECO:0000256" key="8">
    <source>
        <dbReference type="PIRSR" id="PIRSR000988-2"/>
    </source>
</evidence>